<keyword evidence="2" id="KW-1185">Reference proteome</keyword>
<dbReference type="Proteomes" id="UP001153620">
    <property type="component" value="Chromosome 2"/>
</dbReference>
<dbReference type="AlphaFoldDB" id="A0A9N9RZP8"/>
<dbReference type="EMBL" id="OU895878">
    <property type="protein sequence ID" value="CAG9805887.1"/>
    <property type="molecule type" value="Genomic_DNA"/>
</dbReference>
<accession>A0A9N9RZP8</accession>
<gene>
    <name evidence="1" type="ORF">CHIRRI_LOCUS8754</name>
</gene>
<evidence type="ECO:0000313" key="2">
    <source>
        <dbReference type="Proteomes" id="UP001153620"/>
    </source>
</evidence>
<protein>
    <submittedName>
        <fullName evidence="1">Uncharacterized protein</fullName>
    </submittedName>
</protein>
<evidence type="ECO:0000313" key="1">
    <source>
        <dbReference type="EMBL" id="CAG9805887.1"/>
    </source>
</evidence>
<proteinExistence type="predicted"/>
<organism evidence="1 2">
    <name type="scientific">Chironomus riparius</name>
    <dbReference type="NCBI Taxonomy" id="315576"/>
    <lineage>
        <taxon>Eukaryota</taxon>
        <taxon>Metazoa</taxon>
        <taxon>Ecdysozoa</taxon>
        <taxon>Arthropoda</taxon>
        <taxon>Hexapoda</taxon>
        <taxon>Insecta</taxon>
        <taxon>Pterygota</taxon>
        <taxon>Neoptera</taxon>
        <taxon>Endopterygota</taxon>
        <taxon>Diptera</taxon>
        <taxon>Nematocera</taxon>
        <taxon>Chironomoidea</taxon>
        <taxon>Chironomidae</taxon>
        <taxon>Chironominae</taxon>
        <taxon>Chironomus</taxon>
    </lineage>
</organism>
<name>A0A9N9RZP8_9DIPT</name>
<reference evidence="1" key="2">
    <citation type="submission" date="2022-10" db="EMBL/GenBank/DDBJ databases">
        <authorList>
            <consortium name="ENA_rothamsted_submissions"/>
            <consortium name="culmorum"/>
            <person name="King R."/>
        </authorList>
    </citation>
    <scope>NUCLEOTIDE SEQUENCE</scope>
</reference>
<reference evidence="1" key="1">
    <citation type="submission" date="2022-01" db="EMBL/GenBank/DDBJ databases">
        <authorList>
            <person name="King R."/>
        </authorList>
    </citation>
    <scope>NUCLEOTIDE SEQUENCE</scope>
</reference>
<sequence length="97" mass="11389">MFRIIFNFFHNTKSEEIEKYRQPPDFPFKLIKKSSSSMFNLYAATSSKNSGSSQDPLITPNDSESNIEKIERFEKIVIFSPSNMIRIKYHDEISMNE</sequence>